<dbReference type="PROSITE" id="PS00287">
    <property type="entry name" value="CYSTATIN"/>
    <property type="match status" value="1"/>
</dbReference>
<protein>
    <submittedName>
        <fullName evidence="3">AlNc14C202G8728 protein</fullName>
    </submittedName>
    <submittedName>
        <fullName evidence="4">AlNc14C291G10244 protein</fullName>
    </submittedName>
</protein>
<dbReference type="InterPro" id="IPR046350">
    <property type="entry name" value="Cystatin_sf"/>
</dbReference>
<reference evidence="3" key="1">
    <citation type="journal article" date="2011" name="PLoS Biol.">
        <title>Gene gain and loss during evolution of obligate parasitism in the white rust pathogen of Arabidopsis thaliana.</title>
        <authorList>
            <person name="Kemen E."/>
            <person name="Gardiner A."/>
            <person name="Schultz-Larsen T."/>
            <person name="Kemen A.C."/>
            <person name="Balmuth A.L."/>
            <person name="Robert-Seilaniantz A."/>
            <person name="Bailey K."/>
            <person name="Holub E."/>
            <person name="Studholme D.J."/>
            <person name="Maclean D."/>
            <person name="Jones J.D."/>
        </authorList>
    </citation>
    <scope>NUCLEOTIDE SEQUENCE</scope>
</reference>
<keyword evidence="1" id="KW-0812">Transmembrane</keyword>
<sequence>MNATLLVLTAIMSALRNSEEALGGWKEEKVDADSEGRLVSVLSAQTETTAPRICVNKVILVKKQVVAGMNYQYTIEGCDQESKSGMQKCVNCVNRKTYDVVIYERLGENVKELISFEEVKSESKPDSIQNSDDASRELGTNEITEEEKAQITGWISQKKLNRYGDERGTSYTGGNPLFDENKGKAIDYYEYMLGRFPTRPWKEMAVHLQSNVTNGGLQLMAEDKKQSTRTIVLLTSFVVAVLVAMAAMVIFVRLQRNQRRHTYESISDSVHN</sequence>
<dbReference type="CDD" id="cd00042">
    <property type="entry name" value="CY"/>
    <property type="match status" value="1"/>
</dbReference>
<reference evidence="3" key="2">
    <citation type="submission" date="2011-02" db="EMBL/GenBank/DDBJ databases">
        <authorList>
            <person name="MacLean D."/>
        </authorList>
    </citation>
    <scope>NUCLEOTIDE SEQUENCE</scope>
</reference>
<accession>F0WQR8</accession>
<organism evidence="3">
    <name type="scientific">Albugo laibachii Nc14</name>
    <dbReference type="NCBI Taxonomy" id="890382"/>
    <lineage>
        <taxon>Eukaryota</taxon>
        <taxon>Sar</taxon>
        <taxon>Stramenopiles</taxon>
        <taxon>Oomycota</taxon>
        <taxon>Peronosporomycetes</taxon>
        <taxon>Albuginales</taxon>
        <taxon>Albuginaceae</taxon>
        <taxon>Albugo</taxon>
    </lineage>
</organism>
<name>F0WQR8_9STRA</name>
<evidence type="ECO:0000313" key="4">
    <source>
        <dbReference type="EMBL" id="CCA25338.1"/>
    </source>
</evidence>
<dbReference type="GO" id="GO:0004869">
    <property type="term" value="F:cysteine-type endopeptidase inhibitor activity"/>
    <property type="evidence" value="ECO:0007669"/>
    <property type="project" value="InterPro"/>
</dbReference>
<feature type="signal peptide" evidence="2">
    <location>
        <begin position="1"/>
        <end position="18"/>
    </location>
</feature>
<keyword evidence="2" id="KW-0732">Signal</keyword>
<keyword evidence="1" id="KW-0472">Membrane</keyword>
<dbReference type="HOGENOM" id="CLU_843288_0_0_1"/>
<keyword evidence="1" id="KW-1133">Transmembrane helix</keyword>
<feature type="chain" id="PRO_5007655427" evidence="2">
    <location>
        <begin position="19"/>
        <end position="272"/>
    </location>
</feature>
<dbReference type="EMBL" id="FR824336">
    <property type="protein sequence ID" value="CCA25338.1"/>
    <property type="molecule type" value="Genomic_DNA"/>
</dbReference>
<proteinExistence type="predicted"/>
<dbReference type="InterPro" id="IPR000010">
    <property type="entry name" value="Cystatin_dom"/>
</dbReference>
<evidence type="ECO:0000313" key="3">
    <source>
        <dbReference type="EMBL" id="CCA23677.1"/>
    </source>
</evidence>
<gene>
    <name evidence="3" type="primary">AlNc14C202G8728</name>
    <name evidence="4" type="synonym">AlNc14C291G10244</name>
    <name evidence="3" type="ORF">ALNC14_098210</name>
    <name evidence="4" type="ORF">ALNC14_114820</name>
</gene>
<feature type="transmembrane region" description="Helical" evidence="1">
    <location>
        <begin position="231"/>
        <end position="252"/>
    </location>
</feature>
<dbReference type="Gene3D" id="3.10.450.10">
    <property type="match status" value="1"/>
</dbReference>
<dbReference type="AlphaFoldDB" id="F0WQR8"/>
<evidence type="ECO:0000256" key="2">
    <source>
        <dbReference type="SAM" id="SignalP"/>
    </source>
</evidence>
<dbReference type="InterPro" id="IPR018073">
    <property type="entry name" value="Prot_inh_cystat_CS"/>
</dbReference>
<dbReference type="EMBL" id="FR824247">
    <property type="protein sequence ID" value="CCA23677.1"/>
    <property type="molecule type" value="Genomic_DNA"/>
</dbReference>
<dbReference type="SUPFAM" id="SSF54403">
    <property type="entry name" value="Cystatin/monellin"/>
    <property type="match status" value="1"/>
</dbReference>
<evidence type="ECO:0000256" key="1">
    <source>
        <dbReference type="SAM" id="Phobius"/>
    </source>
</evidence>